<evidence type="ECO:0000313" key="2">
    <source>
        <dbReference type="EMBL" id="EKS33976.1"/>
    </source>
</evidence>
<dbReference type="RefSeq" id="WP_002713966.1">
    <property type="nucleotide sequence ID" value="NZ_KB375281.1"/>
</dbReference>
<dbReference type="Gene3D" id="3.40.190.170">
    <property type="entry name" value="Bacterial extracellular solute-binding protein, family 7"/>
    <property type="match status" value="1"/>
</dbReference>
<dbReference type="EMBL" id="AGWY01000012">
    <property type="protein sequence ID" value="EKS33976.1"/>
    <property type="molecule type" value="Genomic_DNA"/>
</dbReference>
<dbReference type="OrthoDB" id="8673861at2"/>
<organism evidence="2 3">
    <name type="scientific">Afipia clevelandensis ATCC 49720</name>
    <dbReference type="NCBI Taxonomy" id="883079"/>
    <lineage>
        <taxon>Bacteria</taxon>
        <taxon>Pseudomonadati</taxon>
        <taxon>Pseudomonadota</taxon>
        <taxon>Alphaproteobacteria</taxon>
        <taxon>Hyphomicrobiales</taxon>
        <taxon>Nitrobacteraceae</taxon>
        <taxon>Afipia</taxon>
    </lineage>
</organism>
<dbReference type="InterPro" id="IPR006311">
    <property type="entry name" value="TAT_signal"/>
</dbReference>
<dbReference type="HOGENOM" id="CLU_036176_0_0_5"/>
<dbReference type="GO" id="GO:0055085">
    <property type="term" value="P:transmembrane transport"/>
    <property type="evidence" value="ECO:0007669"/>
    <property type="project" value="InterPro"/>
</dbReference>
<evidence type="ECO:0000256" key="1">
    <source>
        <dbReference type="ARBA" id="ARBA00022729"/>
    </source>
</evidence>
<dbReference type="GO" id="GO:0015727">
    <property type="term" value="P:lactate transport"/>
    <property type="evidence" value="ECO:0007669"/>
    <property type="project" value="InterPro"/>
</dbReference>
<dbReference type="AlphaFoldDB" id="K8NXR0"/>
<evidence type="ECO:0000313" key="3">
    <source>
        <dbReference type="Proteomes" id="UP000001095"/>
    </source>
</evidence>
<dbReference type="InterPro" id="IPR038404">
    <property type="entry name" value="TRAP_DctP_sf"/>
</dbReference>
<reference evidence="2 3" key="1">
    <citation type="submission" date="2012-04" db="EMBL/GenBank/DDBJ databases">
        <title>The Genome Sequence of Afipia clevelandensis ATCC 49720.</title>
        <authorList>
            <consortium name="The Broad Institute Genome Sequencing Platform"/>
            <person name="Earl A."/>
            <person name="Ward D."/>
            <person name="Feldgarden M."/>
            <person name="Gevers D."/>
            <person name="Huys G."/>
            <person name="Walker B."/>
            <person name="Young S.K."/>
            <person name="Zeng Q."/>
            <person name="Gargeya S."/>
            <person name="Fitzgerald M."/>
            <person name="Haas B."/>
            <person name="Abouelleil A."/>
            <person name="Alvarado L."/>
            <person name="Arachchi H.M."/>
            <person name="Berlin A."/>
            <person name="Chapman S.B."/>
            <person name="Goldberg J."/>
            <person name="Griggs A."/>
            <person name="Gujja S."/>
            <person name="Hansen M."/>
            <person name="Howarth C."/>
            <person name="Imamovic A."/>
            <person name="Larimer J."/>
            <person name="McCowen C."/>
            <person name="Montmayeur A."/>
            <person name="Murphy C."/>
            <person name="Neiman D."/>
            <person name="Pearson M."/>
            <person name="Priest M."/>
            <person name="Roberts A."/>
            <person name="Saif S."/>
            <person name="Shea T."/>
            <person name="Sisk P."/>
            <person name="Sykes S."/>
            <person name="Wortman J."/>
            <person name="Nusbaum C."/>
            <person name="Birren B."/>
        </authorList>
    </citation>
    <scope>NUCLEOTIDE SEQUENCE [LARGE SCALE GENOMIC DNA]</scope>
    <source>
        <strain evidence="2 3">ATCC 49720</strain>
    </source>
</reference>
<gene>
    <name evidence="2" type="ORF">HMPREF9696_03096</name>
</gene>
<dbReference type="GO" id="GO:0031317">
    <property type="term" value="C:tripartite ATP-independent periplasmic transporter complex"/>
    <property type="evidence" value="ECO:0007669"/>
    <property type="project" value="InterPro"/>
</dbReference>
<dbReference type="Proteomes" id="UP000001095">
    <property type="component" value="Unassembled WGS sequence"/>
</dbReference>
<dbReference type="PATRIC" id="fig|883079.3.peg.3162"/>
<dbReference type="NCBIfam" id="TIGR01409">
    <property type="entry name" value="TAT_signal_seq"/>
    <property type="match status" value="1"/>
</dbReference>
<dbReference type="Pfam" id="PF03480">
    <property type="entry name" value="DctP"/>
    <property type="match status" value="1"/>
</dbReference>
<comment type="caution">
    <text evidence="2">The sequence shown here is derived from an EMBL/GenBank/DDBJ whole genome shotgun (WGS) entry which is preliminary data.</text>
</comment>
<proteinExistence type="predicted"/>
<accession>K8NXR0</accession>
<dbReference type="InterPro" id="IPR041721">
    <property type="entry name" value="TTHA0766"/>
</dbReference>
<dbReference type="InterPro" id="IPR018389">
    <property type="entry name" value="DctP_fam"/>
</dbReference>
<dbReference type="PANTHER" id="PTHR33376:SF5">
    <property type="entry name" value="EXTRACYTOPLASMIC SOLUTE RECEPTOR PROTEIN"/>
    <property type="match status" value="1"/>
</dbReference>
<sequence>MTNDSENPFQTRKPTTRRAFVGGAAIAGAAVVSAPYIRNAEAAETTTWKVQTSWPAGVGLATFKEWCGSIKEKTGGELEFKPFAAKEVVGDFELLDGVKNGVLEAMNSFTLYWAGKVPATAFLSSYLMGLRYPHEWDIFFYGNGGLQMARDVFAKQGLMYVGRIHHGPNIIHSKKPIRSIEDFKDLKLRVPGGMIAEGFAAIGAKTTLLPGGEVFSALEKGTIEAADYTGPAVNWDLGFAQVAKYIFMGPPGLESIYQPVDLMDFCVGMNHWNKLNPKMKQWVQNEVEAYSAHHHGAIQKADMLSWPKYEKAGIEVNRLPVEDLPKFQKVAVPIWFKWANKDKDAARIFKAQLDVMESPSIGYVTPDMYKGQKLDL</sequence>
<name>K8NXR0_9BRAD</name>
<dbReference type="PROSITE" id="PS51318">
    <property type="entry name" value="TAT"/>
    <property type="match status" value="1"/>
</dbReference>
<dbReference type="InterPro" id="IPR019546">
    <property type="entry name" value="TAT_signal_bac_arc"/>
</dbReference>
<dbReference type="CDD" id="cd13681">
    <property type="entry name" value="PBP2_TRAP_lactate"/>
    <property type="match status" value="1"/>
</dbReference>
<keyword evidence="3" id="KW-1185">Reference proteome</keyword>
<dbReference type="NCBIfam" id="NF037995">
    <property type="entry name" value="TRAP_S1"/>
    <property type="match status" value="1"/>
</dbReference>
<keyword evidence="1" id="KW-0732">Signal</keyword>
<dbReference type="PANTHER" id="PTHR33376">
    <property type="match status" value="1"/>
</dbReference>
<protein>
    <submittedName>
        <fullName evidence="2">Tat (Twin-arginine translocation) pathway signal sequence</fullName>
    </submittedName>
</protein>